<dbReference type="PROSITE" id="PS00307">
    <property type="entry name" value="LECTIN_LEGUME_BETA"/>
    <property type="match status" value="1"/>
</dbReference>
<dbReference type="OrthoDB" id="2019747at2759"/>
<dbReference type="Gene3D" id="2.60.120.200">
    <property type="match status" value="1"/>
</dbReference>
<keyword evidence="4" id="KW-1133">Transmembrane helix</keyword>
<dbReference type="SUPFAM" id="SSF56112">
    <property type="entry name" value="Protein kinase-like (PK-like)"/>
    <property type="match status" value="1"/>
</dbReference>
<keyword evidence="4" id="KW-0812">Transmembrane</keyword>
<reference evidence="7" key="1">
    <citation type="journal article" date="2019" name="Gigascience">
        <title>De novo genome assembly of the endangered Acer yangbiense, a plant species with extremely small populations endemic to Yunnan Province, China.</title>
        <authorList>
            <person name="Yang J."/>
            <person name="Wariss H.M."/>
            <person name="Tao L."/>
            <person name="Zhang R."/>
            <person name="Yun Q."/>
            <person name="Hollingsworth P."/>
            <person name="Dao Z."/>
            <person name="Luo G."/>
            <person name="Guo H."/>
            <person name="Ma Y."/>
            <person name="Sun W."/>
        </authorList>
    </citation>
    <scope>NUCLEOTIDE SEQUENCE [LARGE SCALE GENOMIC DNA]</scope>
    <source>
        <strain evidence="7">cv. Malutang</strain>
    </source>
</reference>
<dbReference type="EMBL" id="VAHF01000007">
    <property type="protein sequence ID" value="TXG58529.1"/>
    <property type="molecule type" value="Genomic_DNA"/>
</dbReference>
<keyword evidence="7" id="KW-1185">Reference proteome</keyword>
<protein>
    <recommendedName>
        <fullName evidence="5">Legume lectin domain-containing protein</fullName>
    </recommendedName>
</protein>
<dbReference type="CDD" id="cd06899">
    <property type="entry name" value="lectin_legume_LecRK_Arcelin_ConA"/>
    <property type="match status" value="1"/>
</dbReference>
<evidence type="ECO:0000313" key="7">
    <source>
        <dbReference type="Proteomes" id="UP000323000"/>
    </source>
</evidence>
<proteinExistence type="inferred from homology"/>
<keyword evidence="2" id="KW-0430">Lectin</keyword>
<evidence type="ECO:0000313" key="6">
    <source>
        <dbReference type="EMBL" id="TXG58529.1"/>
    </source>
</evidence>
<accession>A0A5C7HNW8</accession>
<keyword evidence="4" id="KW-0472">Membrane</keyword>
<dbReference type="PANTHER" id="PTHR32401:SF48">
    <property type="entry name" value="LEGUME LECTIN DOMAIN-CONTAINING PROTEIN"/>
    <property type="match status" value="1"/>
</dbReference>
<gene>
    <name evidence="6" type="ORF">EZV62_016358</name>
</gene>
<feature type="domain" description="Legume lectin" evidence="5">
    <location>
        <begin position="14"/>
        <end position="236"/>
    </location>
</feature>
<name>A0A5C7HNW8_9ROSI</name>
<evidence type="ECO:0000256" key="3">
    <source>
        <dbReference type="SAM" id="MobiDB-lite"/>
    </source>
</evidence>
<dbReference type="InterPro" id="IPR013320">
    <property type="entry name" value="ConA-like_dom_sf"/>
</dbReference>
<dbReference type="PANTHER" id="PTHR32401">
    <property type="entry name" value="CONCANAVALIN A-LIKE LECTIN FAMILY PROTEIN"/>
    <property type="match status" value="1"/>
</dbReference>
<dbReference type="Gene3D" id="1.10.510.10">
    <property type="entry name" value="Transferase(Phosphotransferase) domain 1"/>
    <property type="match status" value="1"/>
</dbReference>
<dbReference type="InterPro" id="IPR050258">
    <property type="entry name" value="Leguminous_Lectin"/>
</dbReference>
<evidence type="ECO:0000256" key="2">
    <source>
        <dbReference type="ARBA" id="ARBA00022734"/>
    </source>
</evidence>
<evidence type="ECO:0000259" key="5">
    <source>
        <dbReference type="Pfam" id="PF00139"/>
    </source>
</evidence>
<feature type="transmembrane region" description="Helical" evidence="4">
    <location>
        <begin position="302"/>
        <end position="325"/>
    </location>
</feature>
<dbReference type="InterPro" id="IPR019825">
    <property type="entry name" value="Lectin_legB_Mn/Ca_BS"/>
</dbReference>
<dbReference type="AlphaFoldDB" id="A0A5C7HNW8"/>
<feature type="region of interest" description="Disordered" evidence="3">
    <location>
        <begin position="236"/>
        <end position="294"/>
    </location>
</feature>
<dbReference type="GO" id="GO:0030246">
    <property type="term" value="F:carbohydrate binding"/>
    <property type="evidence" value="ECO:0007669"/>
    <property type="project" value="UniProtKB-KW"/>
</dbReference>
<organism evidence="6 7">
    <name type="scientific">Acer yangbiense</name>
    <dbReference type="NCBI Taxonomy" id="1000413"/>
    <lineage>
        <taxon>Eukaryota</taxon>
        <taxon>Viridiplantae</taxon>
        <taxon>Streptophyta</taxon>
        <taxon>Embryophyta</taxon>
        <taxon>Tracheophyta</taxon>
        <taxon>Spermatophyta</taxon>
        <taxon>Magnoliopsida</taxon>
        <taxon>eudicotyledons</taxon>
        <taxon>Gunneridae</taxon>
        <taxon>Pentapetalae</taxon>
        <taxon>rosids</taxon>
        <taxon>malvids</taxon>
        <taxon>Sapindales</taxon>
        <taxon>Sapindaceae</taxon>
        <taxon>Hippocastanoideae</taxon>
        <taxon>Acereae</taxon>
        <taxon>Acer</taxon>
    </lineage>
</organism>
<sequence length="483" mass="51875">MSSVNAPHKVHLVSLKLLGDAHWNNGSVRLTRDLPVPNSGAGKVLYSKPVRFRQPETHAPASFTTFFSFSVINLNPSSIGGGLAFVISPDDDTVGSAGGSLGLLDEGGLAMGFVAVEFDTLMDVEFKDINGNHVGLDLNSMVSSQVGDLDAINIDLKSGDTVNSWIEYDALSRVFNISVSYSNLRPKEPTLSYSLDLDQYVNDFMYVGFSGSTQGSTEIHNIEWWSFSSSIESNSASGSPSSSWPPPPPSPPPPPPTILMNPTANTVQLPPPSLAPSGSSTTQRSSKSSSCHNQLCKQGPGAVAGVVTASAFFLAIFAVVLIWIFTKRFKHVKKSESFASEVIKTPKEFSNFGKAGGNGTTTTTTTNSNLVEWVWSLHRDGRLLTAADSRLEEQFDESEMRRVLLVGLACSNPDPLARPTMRCVVQMLVGEAEVPIVPRTKPCMTFSTSHLLLSLQDSVSDCNGMITISTSSSENDFIGDDLV</sequence>
<evidence type="ECO:0000256" key="4">
    <source>
        <dbReference type="SAM" id="Phobius"/>
    </source>
</evidence>
<dbReference type="SUPFAM" id="SSF49899">
    <property type="entry name" value="Concanavalin A-like lectins/glucanases"/>
    <property type="match status" value="1"/>
</dbReference>
<dbReference type="InterPro" id="IPR001220">
    <property type="entry name" value="Legume_lectin_dom"/>
</dbReference>
<dbReference type="FunFam" id="2.60.120.200:FF:000141">
    <property type="entry name" value="L-type lectin-domain containing receptor kinase VIII.1"/>
    <property type="match status" value="1"/>
</dbReference>
<dbReference type="Proteomes" id="UP000323000">
    <property type="component" value="Chromosome 7"/>
</dbReference>
<feature type="compositionally biased region" description="Pro residues" evidence="3">
    <location>
        <begin position="243"/>
        <end position="257"/>
    </location>
</feature>
<dbReference type="Pfam" id="PF00139">
    <property type="entry name" value="Lectin_legB"/>
    <property type="match status" value="1"/>
</dbReference>
<comment type="similarity">
    <text evidence="1">Belongs to the leguminous lectin family.</text>
</comment>
<dbReference type="InterPro" id="IPR011009">
    <property type="entry name" value="Kinase-like_dom_sf"/>
</dbReference>
<evidence type="ECO:0000256" key="1">
    <source>
        <dbReference type="ARBA" id="ARBA00007606"/>
    </source>
</evidence>
<comment type="caution">
    <text evidence="6">The sequence shown here is derived from an EMBL/GenBank/DDBJ whole genome shotgun (WGS) entry which is preliminary data.</text>
</comment>
<feature type="compositionally biased region" description="Low complexity" evidence="3">
    <location>
        <begin position="275"/>
        <end position="290"/>
    </location>
</feature>